<dbReference type="PROSITE" id="PS50885">
    <property type="entry name" value="HAMP"/>
    <property type="match status" value="1"/>
</dbReference>
<dbReference type="Pfam" id="PF06580">
    <property type="entry name" value="His_kinase"/>
    <property type="match status" value="1"/>
</dbReference>
<keyword evidence="8" id="KW-0418">Kinase</keyword>
<evidence type="ECO:0000256" key="4">
    <source>
        <dbReference type="ARBA" id="ARBA00022475"/>
    </source>
</evidence>
<dbReference type="Proteomes" id="UP000188603">
    <property type="component" value="Chromosome"/>
</dbReference>
<keyword evidence="10" id="KW-0902">Two-component regulatory system</keyword>
<dbReference type="SUPFAM" id="SSF158472">
    <property type="entry name" value="HAMP domain-like"/>
    <property type="match status" value="1"/>
</dbReference>
<keyword evidence="16" id="KW-1185">Reference proteome</keyword>
<evidence type="ECO:0000256" key="12">
    <source>
        <dbReference type="SAM" id="Phobius"/>
    </source>
</evidence>
<comment type="subcellular location">
    <subcellularLocation>
        <location evidence="2">Cell membrane</location>
        <topology evidence="2">Multi-pass membrane protein</topology>
    </subcellularLocation>
</comment>
<dbReference type="InterPro" id="IPR004358">
    <property type="entry name" value="Sig_transdc_His_kin-like_C"/>
</dbReference>
<evidence type="ECO:0000256" key="5">
    <source>
        <dbReference type="ARBA" id="ARBA00022553"/>
    </source>
</evidence>
<dbReference type="EC" id="2.7.13.3" evidence="3"/>
<dbReference type="InterPro" id="IPR003660">
    <property type="entry name" value="HAMP_dom"/>
</dbReference>
<comment type="catalytic activity">
    <reaction evidence="1">
        <text>ATP + protein L-histidine = ADP + protein N-phospho-L-histidine.</text>
        <dbReference type="EC" id="2.7.13.3"/>
    </reaction>
</comment>
<dbReference type="AlphaFoldDB" id="A0A1U9K4M4"/>
<dbReference type="PANTHER" id="PTHR34220">
    <property type="entry name" value="SENSOR HISTIDINE KINASE YPDA"/>
    <property type="match status" value="1"/>
</dbReference>
<dbReference type="GO" id="GO:0000155">
    <property type="term" value="F:phosphorelay sensor kinase activity"/>
    <property type="evidence" value="ECO:0007669"/>
    <property type="project" value="InterPro"/>
</dbReference>
<evidence type="ECO:0000256" key="3">
    <source>
        <dbReference type="ARBA" id="ARBA00012438"/>
    </source>
</evidence>
<keyword evidence="7" id="KW-0547">Nucleotide-binding</keyword>
<organism evidence="15 16">
    <name type="scientific">Novibacillus thermophilus</name>
    <dbReference type="NCBI Taxonomy" id="1471761"/>
    <lineage>
        <taxon>Bacteria</taxon>
        <taxon>Bacillati</taxon>
        <taxon>Bacillota</taxon>
        <taxon>Bacilli</taxon>
        <taxon>Bacillales</taxon>
        <taxon>Thermoactinomycetaceae</taxon>
        <taxon>Novibacillus</taxon>
    </lineage>
</organism>
<keyword evidence="9" id="KW-0067">ATP-binding</keyword>
<dbReference type="OrthoDB" id="9776552at2"/>
<dbReference type="Gene3D" id="3.30.565.10">
    <property type="entry name" value="Histidine kinase-like ATPase, C-terminal domain"/>
    <property type="match status" value="1"/>
</dbReference>
<keyword evidence="4" id="KW-1003">Cell membrane</keyword>
<sequence length="497" mass="57526">MTKIQNKLMLYMVFLIVLMSAVSFWIYVSSQKSIQQYDDILQRFLVLNEISQRTRVLNDSLGQYTLHPSDDYVTVYEQNKTLLLDQRERLLEVIHNPENRYLLKNYYHMIAYMTRNMDKAFDLLSKGDFQQYAYQRSEIEQMSAWVTDTTLELIHMELTNYREFFSDVIARNRYYHTMGAGASALFLVLSIVFTYFFSNGITRPIRRLALQSRQISQGHFNSPPVPVTTRDEIGLLTETFNTMKNSIQAFVEEMKEKAVLERKLQEQTIKGLKMDRLLKEMELKTLQNQINPHFLFNTLNTLSKMAYMEGADKTGDLTVTVSKLFRYNLKQTDTAVTLADELDHVRDYVQIQKARFGDRFSFELHVEDGCIRQKIPCLTIQPIIENAFHHGIDSLTREAVIRLNVYTKGEYVVIEVTDNGVGMDEGTLSNLRQGTNPSSRDTTGIGVSNVVQRLRLYYGCEHVMDIQSRKGEGTTVRLWLPAGKGKEGQHVQTVNSR</sequence>
<dbReference type="RefSeq" id="WP_077718793.1">
    <property type="nucleotide sequence ID" value="NZ_CP019699.1"/>
</dbReference>
<dbReference type="Gene3D" id="6.10.340.10">
    <property type="match status" value="1"/>
</dbReference>
<gene>
    <name evidence="15" type="ORF">B0W44_03495</name>
</gene>
<dbReference type="PROSITE" id="PS50109">
    <property type="entry name" value="HIS_KIN"/>
    <property type="match status" value="1"/>
</dbReference>
<feature type="transmembrane region" description="Helical" evidence="12">
    <location>
        <begin position="9"/>
        <end position="28"/>
    </location>
</feature>
<keyword evidence="6" id="KW-0808">Transferase</keyword>
<dbReference type="InterPro" id="IPR010559">
    <property type="entry name" value="Sig_transdc_His_kin_internal"/>
</dbReference>
<evidence type="ECO:0000256" key="9">
    <source>
        <dbReference type="ARBA" id="ARBA00022840"/>
    </source>
</evidence>
<evidence type="ECO:0000256" key="11">
    <source>
        <dbReference type="ARBA" id="ARBA00023136"/>
    </source>
</evidence>
<accession>A0A1U9K4M4</accession>
<dbReference type="EMBL" id="CP019699">
    <property type="protein sequence ID" value="AQS54976.1"/>
    <property type="molecule type" value="Genomic_DNA"/>
</dbReference>
<evidence type="ECO:0000256" key="2">
    <source>
        <dbReference type="ARBA" id="ARBA00004651"/>
    </source>
</evidence>
<feature type="transmembrane region" description="Helical" evidence="12">
    <location>
        <begin position="174"/>
        <end position="197"/>
    </location>
</feature>
<evidence type="ECO:0000256" key="7">
    <source>
        <dbReference type="ARBA" id="ARBA00022741"/>
    </source>
</evidence>
<evidence type="ECO:0000313" key="15">
    <source>
        <dbReference type="EMBL" id="AQS54976.1"/>
    </source>
</evidence>
<protein>
    <recommendedName>
        <fullName evidence="3">histidine kinase</fullName>
        <ecNumber evidence="3">2.7.13.3</ecNumber>
    </recommendedName>
</protein>
<dbReference type="Pfam" id="PF02518">
    <property type="entry name" value="HATPase_c"/>
    <property type="match status" value="1"/>
</dbReference>
<feature type="domain" description="HAMP" evidence="14">
    <location>
        <begin position="199"/>
        <end position="252"/>
    </location>
</feature>
<keyword evidence="12" id="KW-0812">Transmembrane</keyword>
<dbReference type="InterPro" id="IPR003594">
    <property type="entry name" value="HATPase_dom"/>
</dbReference>
<evidence type="ECO:0000256" key="10">
    <source>
        <dbReference type="ARBA" id="ARBA00023012"/>
    </source>
</evidence>
<proteinExistence type="predicted"/>
<reference evidence="15 16" key="1">
    <citation type="journal article" date="2015" name="Int. J. Syst. Evol. Microbiol.">
        <title>Novibacillus thermophilus gen. nov., sp. nov., a Gram-staining-negative and moderately thermophilic member of the family Thermoactinomycetaceae.</title>
        <authorList>
            <person name="Yang G."/>
            <person name="Chen J."/>
            <person name="Zhou S."/>
        </authorList>
    </citation>
    <scope>NUCLEOTIDE SEQUENCE [LARGE SCALE GENOMIC DNA]</scope>
    <source>
        <strain evidence="15 16">SG-1</strain>
    </source>
</reference>
<dbReference type="InterPro" id="IPR036890">
    <property type="entry name" value="HATPase_C_sf"/>
</dbReference>
<dbReference type="InterPro" id="IPR050640">
    <property type="entry name" value="Bact_2-comp_sensor_kinase"/>
</dbReference>
<evidence type="ECO:0000256" key="8">
    <source>
        <dbReference type="ARBA" id="ARBA00022777"/>
    </source>
</evidence>
<dbReference type="KEGG" id="ntr:B0W44_03495"/>
<evidence type="ECO:0000256" key="6">
    <source>
        <dbReference type="ARBA" id="ARBA00022679"/>
    </source>
</evidence>
<evidence type="ECO:0000259" key="13">
    <source>
        <dbReference type="PROSITE" id="PS50109"/>
    </source>
</evidence>
<dbReference type="PANTHER" id="PTHR34220:SF7">
    <property type="entry name" value="SENSOR HISTIDINE KINASE YPDA"/>
    <property type="match status" value="1"/>
</dbReference>
<evidence type="ECO:0000256" key="1">
    <source>
        <dbReference type="ARBA" id="ARBA00000085"/>
    </source>
</evidence>
<evidence type="ECO:0000259" key="14">
    <source>
        <dbReference type="PROSITE" id="PS50885"/>
    </source>
</evidence>
<dbReference type="GO" id="GO:0005886">
    <property type="term" value="C:plasma membrane"/>
    <property type="evidence" value="ECO:0007669"/>
    <property type="project" value="UniProtKB-SubCell"/>
</dbReference>
<name>A0A1U9K4M4_9BACL</name>
<keyword evidence="12" id="KW-1133">Transmembrane helix</keyword>
<evidence type="ECO:0000313" key="16">
    <source>
        <dbReference type="Proteomes" id="UP000188603"/>
    </source>
</evidence>
<dbReference type="SMART" id="SM00387">
    <property type="entry name" value="HATPase_c"/>
    <property type="match status" value="1"/>
</dbReference>
<dbReference type="CDD" id="cd06225">
    <property type="entry name" value="HAMP"/>
    <property type="match status" value="1"/>
</dbReference>
<keyword evidence="11 12" id="KW-0472">Membrane</keyword>
<dbReference type="STRING" id="1471761.B0W44_03495"/>
<dbReference type="PRINTS" id="PR00344">
    <property type="entry name" value="BCTRLSENSOR"/>
</dbReference>
<dbReference type="SUPFAM" id="SSF55874">
    <property type="entry name" value="ATPase domain of HSP90 chaperone/DNA topoisomerase II/histidine kinase"/>
    <property type="match status" value="1"/>
</dbReference>
<keyword evidence="5" id="KW-0597">Phosphoprotein</keyword>
<dbReference type="Pfam" id="PF00672">
    <property type="entry name" value="HAMP"/>
    <property type="match status" value="1"/>
</dbReference>
<dbReference type="SMART" id="SM00304">
    <property type="entry name" value="HAMP"/>
    <property type="match status" value="1"/>
</dbReference>
<feature type="domain" description="Histidine kinase" evidence="13">
    <location>
        <begin position="380"/>
        <end position="484"/>
    </location>
</feature>
<dbReference type="InterPro" id="IPR005467">
    <property type="entry name" value="His_kinase_dom"/>
</dbReference>
<dbReference type="GO" id="GO:0005524">
    <property type="term" value="F:ATP binding"/>
    <property type="evidence" value="ECO:0007669"/>
    <property type="project" value="UniProtKB-KW"/>
</dbReference>